<keyword evidence="2" id="KW-1185">Reference proteome</keyword>
<dbReference type="AlphaFoldDB" id="A0A177BBB4"/>
<accession>A0A177BBB4</accession>
<evidence type="ECO:0000313" key="2">
    <source>
        <dbReference type="Proteomes" id="UP000078046"/>
    </source>
</evidence>
<dbReference type="EMBL" id="LWCA01000117">
    <property type="protein sequence ID" value="OAF70724.1"/>
    <property type="molecule type" value="Genomic_DNA"/>
</dbReference>
<reference evidence="1 2" key="1">
    <citation type="submission" date="2016-04" db="EMBL/GenBank/DDBJ databases">
        <title>The genome of Intoshia linei affirms orthonectids as highly simplified spiralians.</title>
        <authorList>
            <person name="Mikhailov K.V."/>
            <person name="Slusarev G.S."/>
            <person name="Nikitin M.A."/>
            <person name="Logacheva M.D."/>
            <person name="Penin A."/>
            <person name="Aleoshin V."/>
            <person name="Panchin Y.V."/>
        </authorList>
    </citation>
    <scope>NUCLEOTIDE SEQUENCE [LARGE SCALE GENOMIC DNA]</scope>
    <source>
        <strain evidence="1">Intl2013</strain>
        <tissue evidence="1">Whole animal</tissue>
    </source>
</reference>
<dbReference type="Proteomes" id="UP000078046">
    <property type="component" value="Unassembled WGS sequence"/>
</dbReference>
<proteinExistence type="predicted"/>
<comment type="caution">
    <text evidence="1">The sequence shown here is derived from an EMBL/GenBank/DDBJ whole genome shotgun (WGS) entry which is preliminary data.</text>
</comment>
<organism evidence="1 2">
    <name type="scientific">Intoshia linei</name>
    <dbReference type="NCBI Taxonomy" id="1819745"/>
    <lineage>
        <taxon>Eukaryota</taxon>
        <taxon>Metazoa</taxon>
        <taxon>Spiralia</taxon>
        <taxon>Lophotrochozoa</taxon>
        <taxon>Mesozoa</taxon>
        <taxon>Orthonectida</taxon>
        <taxon>Rhopaluridae</taxon>
        <taxon>Intoshia</taxon>
    </lineage>
</organism>
<gene>
    <name evidence="1" type="ORF">A3Q56_01513</name>
</gene>
<sequence length="112" mass="12835">MKNKIKNLPIKIQILLENLNPDQDVSFHDFSLSTVCLDESSFDYSDDSDYSDNPLNLGFIENNSFLFGINSTISDKDSSNETQSNTSMDMDSNIIQNIYKIVRSPKKKIRKF</sequence>
<protein>
    <submittedName>
        <fullName evidence="1">Uncharacterized protein</fullName>
    </submittedName>
</protein>
<evidence type="ECO:0000313" key="1">
    <source>
        <dbReference type="EMBL" id="OAF70724.1"/>
    </source>
</evidence>
<name>A0A177BBB4_9BILA</name>